<dbReference type="PROSITE" id="PS51078">
    <property type="entry name" value="ICLR_ED"/>
    <property type="match status" value="1"/>
</dbReference>
<name>A0A532UVQ4_UNCL8</name>
<proteinExistence type="predicted"/>
<evidence type="ECO:0000256" key="1">
    <source>
        <dbReference type="ARBA" id="ARBA00023015"/>
    </source>
</evidence>
<feature type="domain" description="HTH iclR-type" evidence="4">
    <location>
        <begin position="8"/>
        <end position="70"/>
    </location>
</feature>
<reference evidence="6 7" key="1">
    <citation type="submission" date="2017-06" db="EMBL/GenBank/DDBJ databases">
        <title>Novel microbial phyla capable of carbon fixation and sulfur reduction in deep-sea sediments.</title>
        <authorList>
            <person name="Huang J."/>
            <person name="Baker B."/>
            <person name="Wang Y."/>
        </authorList>
    </citation>
    <scope>NUCLEOTIDE SEQUENCE [LARGE SCALE GENOMIC DNA]</scope>
    <source>
        <strain evidence="6">B3_LCP</strain>
    </source>
</reference>
<dbReference type="InterPro" id="IPR005471">
    <property type="entry name" value="Tscrpt_reg_IclR_N"/>
</dbReference>
<evidence type="ECO:0000313" key="6">
    <source>
        <dbReference type="EMBL" id="TKJ39019.1"/>
    </source>
</evidence>
<dbReference type="InterPro" id="IPR014757">
    <property type="entry name" value="Tscrpt_reg_IclR_C"/>
</dbReference>
<organism evidence="6 7">
    <name type="scientific">candidate division LCP-89 bacterium B3_LCP</name>
    <dbReference type="NCBI Taxonomy" id="2012998"/>
    <lineage>
        <taxon>Bacteria</taxon>
        <taxon>Pseudomonadati</taxon>
        <taxon>Bacteria division LCP-89</taxon>
    </lineage>
</organism>
<gene>
    <name evidence="6" type="ORF">CEE37_11380</name>
</gene>
<evidence type="ECO:0000259" key="5">
    <source>
        <dbReference type="PROSITE" id="PS51078"/>
    </source>
</evidence>
<dbReference type="PROSITE" id="PS51077">
    <property type="entry name" value="HTH_ICLR"/>
    <property type="match status" value="1"/>
</dbReference>
<dbReference type="InterPro" id="IPR036390">
    <property type="entry name" value="WH_DNA-bd_sf"/>
</dbReference>
<sequence length="260" mass="29112">MAPTYHLVQSLIKSLAIMDVLADEVEGLGVTEIGDRVNMNKSTVHRICTTLVHEQYVVQDQRKGRYRLSFKLFEISRRVLNNVSPTKTVAPFLDKLVEETGESARFIVPDHDSARLIVCDEVLTSKPVQVRTHLGESVSLSRTAAGKVFLANLTDSEIKELMDDKGRKTVLDDKSYSFSQLRKDLGQVRETGYAYDKSQIDDENINNVAAPVRGESGEIVGLIDIFWPAHRGTKTTSTKYAKLVQKSADEVSRRLGYIQP</sequence>
<evidence type="ECO:0008006" key="8">
    <source>
        <dbReference type="Google" id="ProtNLM"/>
    </source>
</evidence>
<dbReference type="SUPFAM" id="SSF55781">
    <property type="entry name" value="GAF domain-like"/>
    <property type="match status" value="1"/>
</dbReference>
<keyword evidence="1" id="KW-0805">Transcription regulation</keyword>
<feature type="domain" description="IclR-ED" evidence="5">
    <location>
        <begin position="71"/>
        <end position="257"/>
    </location>
</feature>
<protein>
    <recommendedName>
        <fullName evidence="8">IclR family transcriptional regulator</fullName>
    </recommendedName>
</protein>
<evidence type="ECO:0000256" key="3">
    <source>
        <dbReference type="ARBA" id="ARBA00023163"/>
    </source>
</evidence>
<dbReference type="GO" id="GO:0003700">
    <property type="term" value="F:DNA-binding transcription factor activity"/>
    <property type="evidence" value="ECO:0007669"/>
    <property type="project" value="TreeGrafter"/>
</dbReference>
<dbReference type="InterPro" id="IPR036388">
    <property type="entry name" value="WH-like_DNA-bd_sf"/>
</dbReference>
<dbReference type="GO" id="GO:0003677">
    <property type="term" value="F:DNA binding"/>
    <property type="evidence" value="ECO:0007669"/>
    <property type="project" value="UniProtKB-KW"/>
</dbReference>
<dbReference type="PANTHER" id="PTHR30136">
    <property type="entry name" value="HELIX-TURN-HELIX TRANSCRIPTIONAL REGULATOR, ICLR FAMILY"/>
    <property type="match status" value="1"/>
</dbReference>
<dbReference type="PANTHER" id="PTHR30136:SF35">
    <property type="entry name" value="HTH-TYPE TRANSCRIPTIONAL REGULATOR RV1719"/>
    <property type="match status" value="1"/>
</dbReference>
<dbReference type="Gene3D" id="1.10.10.10">
    <property type="entry name" value="Winged helix-like DNA-binding domain superfamily/Winged helix DNA-binding domain"/>
    <property type="match status" value="1"/>
</dbReference>
<dbReference type="SUPFAM" id="SSF46785">
    <property type="entry name" value="Winged helix' DNA-binding domain"/>
    <property type="match status" value="1"/>
</dbReference>
<dbReference type="GO" id="GO:0045892">
    <property type="term" value="P:negative regulation of DNA-templated transcription"/>
    <property type="evidence" value="ECO:0007669"/>
    <property type="project" value="TreeGrafter"/>
</dbReference>
<keyword evidence="3" id="KW-0804">Transcription</keyword>
<dbReference type="Pfam" id="PF09339">
    <property type="entry name" value="HTH_IclR"/>
    <property type="match status" value="1"/>
</dbReference>
<dbReference type="AlphaFoldDB" id="A0A532UVQ4"/>
<dbReference type="Gene3D" id="3.30.450.40">
    <property type="match status" value="1"/>
</dbReference>
<comment type="caution">
    <text evidence="6">The sequence shown here is derived from an EMBL/GenBank/DDBJ whole genome shotgun (WGS) entry which is preliminary data.</text>
</comment>
<dbReference type="SMART" id="SM00346">
    <property type="entry name" value="HTH_ICLR"/>
    <property type="match status" value="1"/>
</dbReference>
<dbReference type="EMBL" id="NJBN01000008">
    <property type="protein sequence ID" value="TKJ39019.1"/>
    <property type="molecule type" value="Genomic_DNA"/>
</dbReference>
<keyword evidence="2" id="KW-0238">DNA-binding</keyword>
<dbReference type="Proteomes" id="UP000319619">
    <property type="component" value="Unassembled WGS sequence"/>
</dbReference>
<evidence type="ECO:0000313" key="7">
    <source>
        <dbReference type="Proteomes" id="UP000319619"/>
    </source>
</evidence>
<dbReference type="InterPro" id="IPR050707">
    <property type="entry name" value="HTH_MetabolicPath_Reg"/>
</dbReference>
<evidence type="ECO:0000259" key="4">
    <source>
        <dbReference type="PROSITE" id="PS51077"/>
    </source>
</evidence>
<dbReference type="Pfam" id="PF01614">
    <property type="entry name" value="IclR_C"/>
    <property type="match status" value="1"/>
</dbReference>
<dbReference type="InterPro" id="IPR029016">
    <property type="entry name" value="GAF-like_dom_sf"/>
</dbReference>
<evidence type="ECO:0000256" key="2">
    <source>
        <dbReference type="ARBA" id="ARBA00023125"/>
    </source>
</evidence>
<accession>A0A532UVQ4</accession>